<evidence type="ECO:0000256" key="1">
    <source>
        <dbReference type="SAM" id="SignalP"/>
    </source>
</evidence>
<dbReference type="Proteomes" id="UP000092713">
    <property type="component" value="Unassembled WGS sequence"/>
</dbReference>
<proteinExistence type="predicted"/>
<organism evidence="2 3">
    <name type="scientific">Janthinobacterium psychrotolerans</name>
    <dbReference type="NCBI Taxonomy" id="1747903"/>
    <lineage>
        <taxon>Bacteria</taxon>
        <taxon>Pseudomonadati</taxon>
        <taxon>Pseudomonadota</taxon>
        <taxon>Betaproteobacteria</taxon>
        <taxon>Burkholderiales</taxon>
        <taxon>Oxalobacteraceae</taxon>
        <taxon>Janthinobacterium</taxon>
    </lineage>
</organism>
<reference evidence="2 3" key="1">
    <citation type="submission" date="2016-04" db="EMBL/GenBank/DDBJ databases">
        <title>Draft genome sequence of Janthinobacterium psychrotolerans sp. nov., isolated from freshwater sediments in Denmark.</title>
        <authorList>
            <person name="Gong X."/>
            <person name="Skrivergaard S."/>
            <person name="Korsgaard B.S."/>
            <person name="Schreiber L."/>
            <person name="Marshall I.P."/>
            <person name="Finster K."/>
            <person name="Schramm A."/>
        </authorList>
    </citation>
    <scope>NUCLEOTIDE SEQUENCE [LARGE SCALE GENOMIC DNA]</scope>
    <source>
        <strain evidence="2 3">S3-2</strain>
    </source>
</reference>
<dbReference type="STRING" id="1747903.ASR47_100189"/>
<sequence>MFMRFAFLATALTLGLAGPAVADTAVLDKLKANRLAITLDKGALTGPGAAPLLQASRQAQYVLLGEDHGVAEIARFSSAYFNALAPAGFTTLVTESGPVVASALEGMLRRADAVTAIARFDAAYPDAIAFYTMRQEAEMLAGFALAAGPRFEHWGIDQEFIGTARYLIAQMLAQPVNPAARAKLEALRQLDAVASHKAAASGNPLEYLMLSASDEELVSLRPLLAGPNEQTALGLLDALLASRAIYQKSASKVPGDRGLSNAMRLALLKQTLASRLGVQEQKLLVKVGANHAYKGINPLNNRDVGNFLAERAEGQGRSSLHLIVLAAKGTQLRFAGAGKPHQPAPIELDSPASKLLASAGATDGSWSLFDLRSLRPGLRKLAAGDSDVFNLINGYDFALIIPEGSASAQLAAP</sequence>
<accession>A0A1A7BSW9</accession>
<dbReference type="PATRIC" id="fig|1747903.4.peg.97"/>
<evidence type="ECO:0008006" key="4">
    <source>
        <dbReference type="Google" id="ProtNLM"/>
    </source>
</evidence>
<comment type="caution">
    <text evidence="2">The sequence shown here is derived from an EMBL/GenBank/DDBJ whole genome shotgun (WGS) entry which is preliminary data.</text>
</comment>
<dbReference type="EMBL" id="LOCQ01000062">
    <property type="protein sequence ID" value="OBV36617.1"/>
    <property type="molecule type" value="Genomic_DNA"/>
</dbReference>
<name>A0A1A7BSW9_9BURK</name>
<dbReference type="AlphaFoldDB" id="A0A1A7BSW9"/>
<evidence type="ECO:0000313" key="2">
    <source>
        <dbReference type="EMBL" id="OBV36617.1"/>
    </source>
</evidence>
<feature type="signal peptide" evidence="1">
    <location>
        <begin position="1"/>
        <end position="22"/>
    </location>
</feature>
<keyword evidence="1" id="KW-0732">Signal</keyword>
<gene>
    <name evidence="2" type="ORF">ASR47_100189</name>
</gene>
<keyword evidence="3" id="KW-1185">Reference proteome</keyword>
<evidence type="ECO:0000313" key="3">
    <source>
        <dbReference type="Proteomes" id="UP000092713"/>
    </source>
</evidence>
<protein>
    <recommendedName>
        <fullName evidence="4">Erythromycin esterase</fullName>
    </recommendedName>
</protein>
<feature type="chain" id="PRO_5008509987" description="Erythromycin esterase" evidence="1">
    <location>
        <begin position="23"/>
        <end position="413"/>
    </location>
</feature>